<keyword evidence="3" id="KW-1185">Reference proteome</keyword>
<dbReference type="EMBL" id="LWDX02037648">
    <property type="protein sequence ID" value="OEL25252.1"/>
    <property type="molecule type" value="Genomic_DNA"/>
</dbReference>
<accession>A0A1E5VJJ3</accession>
<comment type="caution">
    <text evidence="2">The sequence shown here is derived from an EMBL/GenBank/DDBJ whole genome shotgun (WGS) entry which is preliminary data.</text>
</comment>
<feature type="compositionally biased region" description="Low complexity" evidence="1">
    <location>
        <begin position="127"/>
        <end position="143"/>
    </location>
</feature>
<organism evidence="2 3">
    <name type="scientific">Dichanthelium oligosanthes</name>
    <dbReference type="NCBI Taxonomy" id="888268"/>
    <lineage>
        <taxon>Eukaryota</taxon>
        <taxon>Viridiplantae</taxon>
        <taxon>Streptophyta</taxon>
        <taxon>Embryophyta</taxon>
        <taxon>Tracheophyta</taxon>
        <taxon>Spermatophyta</taxon>
        <taxon>Magnoliopsida</taxon>
        <taxon>Liliopsida</taxon>
        <taxon>Poales</taxon>
        <taxon>Poaceae</taxon>
        <taxon>PACMAD clade</taxon>
        <taxon>Panicoideae</taxon>
        <taxon>Panicodae</taxon>
        <taxon>Paniceae</taxon>
        <taxon>Dichantheliinae</taxon>
        <taxon>Dichanthelium</taxon>
    </lineage>
</organism>
<evidence type="ECO:0000313" key="2">
    <source>
        <dbReference type="EMBL" id="OEL25252.1"/>
    </source>
</evidence>
<evidence type="ECO:0000313" key="3">
    <source>
        <dbReference type="Proteomes" id="UP000095767"/>
    </source>
</evidence>
<dbReference type="OrthoDB" id="2507178at2759"/>
<gene>
    <name evidence="2" type="ORF">BAE44_0013730</name>
</gene>
<evidence type="ECO:0000256" key="1">
    <source>
        <dbReference type="SAM" id="MobiDB-lite"/>
    </source>
</evidence>
<protein>
    <submittedName>
        <fullName evidence="2">Uncharacterized protein</fullName>
    </submittedName>
</protein>
<reference evidence="2 3" key="1">
    <citation type="submission" date="2016-09" db="EMBL/GenBank/DDBJ databases">
        <title>The draft genome of Dichanthelium oligosanthes: A C3 panicoid grass species.</title>
        <authorList>
            <person name="Studer A.J."/>
            <person name="Schnable J.C."/>
            <person name="Brutnell T.P."/>
        </authorList>
    </citation>
    <scope>NUCLEOTIDE SEQUENCE [LARGE SCALE GENOMIC DNA]</scope>
    <source>
        <strain evidence="3">cv. Kellogg 1175</strain>
        <tissue evidence="2">Leaf</tissue>
    </source>
</reference>
<dbReference type="PANTHER" id="PTHR45125">
    <property type="entry name" value="F21J9.4-RELATED"/>
    <property type="match status" value="1"/>
</dbReference>
<sequence length="150" mass="16769">MYPPRSLRSLEERWQDIKEQVGKFEGYYNAVLCENHSGFTDSDKTAVAVTLYNRMEAKPFIVVHCWEILRNQPNWTDLHEKAAHGVNLADSSAAVDLSNLVPHDQDSSLVAGNKRLLGRDSSKAAKKVSSSQSRSQSTTDFTSLLSENAR</sequence>
<proteinExistence type="predicted"/>
<dbReference type="AlphaFoldDB" id="A0A1E5VJJ3"/>
<dbReference type="STRING" id="888268.A0A1E5VJJ3"/>
<name>A0A1E5VJJ3_9POAL</name>
<feature type="region of interest" description="Disordered" evidence="1">
    <location>
        <begin position="120"/>
        <end position="150"/>
    </location>
</feature>
<dbReference type="Proteomes" id="UP000095767">
    <property type="component" value="Unassembled WGS sequence"/>
</dbReference>
<dbReference type="PANTHER" id="PTHR45125:SF3">
    <property type="entry name" value="NO-APICAL-MERISTEM-ASSOCIATED CARBOXY-TERMINAL DOMAIN PROTEIN"/>
    <property type="match status" value="1"/>
</dbReference>